<evidence type="ECO:0000313" key="2">
    <source>
        <dbReference type="Proteomes" id="UP001652700"/>
    </source>
</evidence>
<reference evidence="1" key="1">
    <citation type="submission" date="2025-05" db="UniProtKB">
        <authorList>
            <consortium name="EnsemblMetazoa"/>
        </authorList>
    </citation>
    <scope>IDENTIFICATION</scope>
</reference>
<proteinExistence type="predicted"/>
<evidence type="ECO:0008006" key="3">
    <source>
        <dbReference type="Google" id="ProtNLM"/>
    </source>
</evidence>
<sequence>MKAISNIFTFNHQDLVSFLQKIGQFEAARIVKKYNIDGKFLLVFSDQEVSVELTDYEKKTLLSVINCTKVTLGSLSKSRLALVDEDEDAETNTHTENQDYNLSGDLSLHNLKDTDDGCSCENSFIDTINVADDSLNAKENLDLEMRNLQHIKNQKHQNSPSNDFHSGKNRTSSKYFTFRLNPSARRKEKGNVHVHPVSYLEPIEIAPNNYRRSSSGYILPSPITHPPPRYNQITTDRIKMYLPKDYDLKVGTRTNQKNSYIEVLGPAESESRSEKDNTKKGSNSVCDFVLYLCGFSCFLGCKKK</sequence>
<evidence type="ECO:0000313" key="1">
    <source>
        <dbReference type="EnsemblMetazoa" id="XP_028140591.2"/>
    </source>
</evidence>
<dbReference type="RefSeq" id="XP_028140591.2">
    <property type="nucleotide sequence ID" value="XM_028284790.2"/>
</dbReference>
<protein>
    <recommendedName>
        <fullName evidence="3">SAM domain-containing protein</fullName>
    </recommendedName>
</protein>
<keyword evidence="2" id="KW-1185">Reference proteome</keyword>
<organism evidence="1 2">
    <name type="scientific">Diabrotica virgifera virgifera</name>
    <name type="common">western corn rootworm</name>
    <dbReference type="NCBI Taxonomy" id="50390"/>
    <lineage>
        <taxon>Eukaryota</taxon>
        <taxon>Metazoa</taxon>
        <taxon>Ecdysozoa</taxon>
        <taxon>Arthropoda</taxon>
        <taxon>Hexapoda</taxon>
        <taxon>Insecta</taxon>
        <taxon>Pterygota</taxon>
        <taxon>Neoptera</taxon>
        <taxon>Endopterygota</taxon>
        <taxon>Coleoptera</taxon>
        <taxon>Polyphaga</taxon>
        <taxon>Cucujiformia</taxon>
        <taxon>Chrysomeloidea</taxon>
        <taxon>Chrysomelidae</taxon>
        <taxon>Galerucinae</taxon>
        <taxon>Diabroticina</taxon>
        <taxon>Diabroticites</taxon>
        <taxon>Diabrotica</taxon>
    </lineage>
</organism>
<dbReference type="GeneID" id="114334689"/>
<dbReference type="Proteomes" id="UP001652700">
    <property type="component" value="Unplaced"/>
</dbReference>
<name>A0ABM5ISG8_DIAVI</name>
<dbReference type="EnsemblMetazoa" id="XM_028284790.2">
    <property type="protein sequence ID" value="XP_028140591.2"/>
    <property type="gene ID" value="LOC114334689"/>
</dbReference>
<accession>A0ABM5ISG8</accession>